<dbReference type="InterPro" id="IPR046540">
    <property type="entry name" value="DMFA2_C"/>
</dbReference>
<sequence length="524" mass="56851">MRTSMVAAGVAAALLVSGCGSGSSAGPTERAEQAERAERAAGPDGERPVVDADAPDDESAEDFVGSDDWRLGPGAFDGRIEAYATRASAPAGTRVGLKVSTSADTWRVSAYRIGAYRHGWGHLVWRSRRQQGQRQAEAVLFPAATRTVVAPWRRSLVLDTTGWPEGYYVLKLRTGTGSETQVPYVVSSRSAEGTVALVAPVTTWQAYNKWGGYSLYEGPDGGARSWAVSFDRPYNGAPGANDYRSAALPIVVRAESLGIPLSYFANIDLDARPAVLAGARGYVSMGHDEYWTTGMRRTVMQARDAGTNLAFLGANTMYWRIRLSSGPSGANRTVVGYRSDAYLDPLRDRDPANATSRFRDPPVARPEHDLVGMQYECYPVEEDYVVVTPGWWAFRGTGMERGDRIEELVGLEADRVYPDRLTPRPMQVLSHTTYDCRGVITSSQSVYYTTPSGAGVFAAGTLRWGCALIDSCEDPLGDRARSFVGTVTENLLRGYAVGPVGLRHPAHDNLDEFDLPTYNTVSAS</sequence>
<feature type="compositionally biased region" description="Acidic residues" evidence="1">
    <location>
        <begin position="53"/>
        <end position="63"/>
    </location>
</feature>
<dbReference type="Proteomes" id="UP001327225">
    <property type="component" value="Chromosome"/>
</dbReference>
<dbReference type="RefSeq" id="WP_322937829.1">
    <property type="nucleotide sequence ID" value="NZ_CP141059.1"/>
</dbReference>
<name>A0ABZ0ZSJ3_9ACTN</name>
<accession>A0ABZ0ZSJ3</accession>
<evidence type="ECO:0000259" key="3">
    <source>
        <dbReference type="Pfam" id="PF20254"/>
    </source>
</evidence>
<evidence type="ECO:0000313" key="5">
    <source>
        <dbReference type="Proteomes" id="UP001327225"/>
    </source>
</evidence>
<feature type="signal peptide" evidence="2">
    <location>
        <begin position="1"/>
        <end position="25"/>
    </location>
</feature>
<feature type="region of interest" description="Disordered" evidence="1">
    <location>
        <begin position="18"/>
        <end position="63"/>
    </location>
</feature>
<proteinExistence type="predicted"/>
<evidence type="ECO:0000256" key="1">
    <source>
        <dbReference type="SAM" id="MobiDB-lite"/>
    </source>
</evidence>
<keyword evidence="5" id="KW-1185">Reference proteome</keyword>
<feature type="chain" id="PRO_5046763328" evidence="2">
    <location>
        <begin position="26"/>
        <end position="524"/>
    </location>
</feature>
<evidence type="ECO:0000313" key="4">
    <source>
        <dbReference type="EMBL" id="WQQ27245.1"/>
    </source>
</evidence>
<evidence type="ECO:0000256" key="2">
    <source>
        <dbReference type="SAM" id="SignalP"/>
    </source>
</evidence>
<organism evidence="4 5">
    <name type="scientific">Nocardioides bizhenqiangii</name>
    <dbReference type="NCBI Taxonomy" id="3095076"/>
    <lineage>
        <taxon>Bacteria</taxon>
        <taxon>Bacillati</taxon>
        <taxon>Actinomycetota</taxon>
        <taxon>Actinomycetes</taxon>
        <taxon>Propionibacteriales</taxon>
        <taxon>Nocardioidaceae</taxon>
        <taxon>Nocardioides</taxon>
    </lineage>
</organism>
<feature type="domain" description="N,N-dimethylformamidase beta subunit-like C-terminal" evidence="3">
    <location>
        <begin position="112"/>
        <end position="472"/>
    </location>
</feature>
<protein>
    <submittedName>
        <fullName evidence="4">DUF6605 domain-containing protein</fullName>
    </submittedName>
</protein>
<dbReference type="Pfam" id="PF20254">
    <property type="entry name" value="DMFA2_C"/>
    <property type="match status" value="1"/>
</dbReference>
<gene>
    <name evidence="4" type="ORF">SHK19_03225</name>
</gene>
<reference evidence="5" key="1">
    <citation type="submission" date="2023-12" db="EMBL/GenBank/DDBJ databases">
        <title>Novel species in genus Nocardioides.</title>
        <authorList>
            <person name="Zhou H."/>
        </authorList>
    </citation>
    <scope>NUCLEOTIDE SEQUENCE [LARGE SCALE GENOMIC DNA]</scope>
    <source>
        <strain evidence="5">HM61</strain>
    </source>
</reference>
<feature type="compositionally biased region" description="Basic and acidic residues" evidence="1">
    <location>
        <begin position="29"/>
        <end position="50"/>
    </location>
</feature>
<keyword evidence="2" id="KW-0732">Signal</keyword>
<dbReference type="PROSITE" id="PS51257">
    <property type="entry name" value="PROKAR_LIPOPROTEIN"/>
    <property type="match status" value="1"/>
</dbReference>
<dbReference type="EMBL" id="CP141059">
    <property type="protein sequence ID" value="WQQ27245.1"/>
    <property type="molecule type" value="Genomic_DNA"/>
</dbReference>